<organism evidence="1">
    <name type="scientific">uncultured bacterium contig00017</name>
    <dbReference type="NCBI Taxonomy" id="1181508"/>
    <lineage>
        <taxon>Bacteria</taxon>
        <taxon>environmental samples</taxon>
    </lineage>
</organism>
<evidence type="ECO:0000313" key="1">
    <source>
        <dbReference type="EMBL" id="AGS51604.1"/>
    </source>
</evidence>
<accession>A0A806KAL9</accession>
<name>A0A806KAL9_9BACT</name>
<protein>
    <submittedName>
        <fullName evidence="1">Uncharacterized protein</fullName>
    </submittedName>
</protein>
<dbReference type="EMBL" id="JQ844166">
    <property type="protein sequence ID" value="AGS51604.1"/>
    <property type="molecule type" value="Genomic_DNA"/>
</dbReference>
<reference evidence="1" key="1">
    <citation type="submission" date="2012-03" db="EMBL/GenBank/DDBJ databases">
        <title>Functional metagenomics reveals considerable lignocellulase gene clusters in the gut microbiome of a wood-feeding higher termite.</title>
        <authorList>
            <person name="Liu N."/>
        </authorList>
    </citation>
    <scope>NUCLEOTIDE SEQUENCE</scope>
</reference>
<proteinExistence type="predicted"/>
<sequence length="38" mass="4051">MAGGDKPRPYSIPASFLFLYPLKSPCIKASPASSIILL</sequence>
<dbReference type="AlphaFoldDB" id="A0A806KAL9"/>